<dbReference type="EMBL" id="FPCG01000006">
    <property type="protein sequence ID" value="SFV23310.1"/>
    <property type="molecule type" value="Genomic_DNA"/>
</dbReference>
<dbReference type="GO" id="GO:0033942">
    <property type="term" value="F:4-alpha-D-(1-&gt;4)-alpha-D-glucanotrehalose trehalohydrolase activity"/>
    <property type="evidence" value="ECO:0007669"/>
    <property type="project" value="UniProtKB-EC"/>
</dbReference>
<protein>
    <recommendedName>
        <fullName evidence="5 13">Malto-oligosyltrehalose trehalohydrolase</fullName>
        <shortName evidence="14">MTHase</shortName>
        <ecNumber evidence="4 13">3.2.1.141</ecNumber>
    </recommendedName>
    <alternativeName>
        <fullName evidence="11 14">4-alpha-D-((1-&gt;4)-alpha-D-glucano)trehalose trehalohydrolase</fullName>
    </alternativeName>
    <alternativeName>
        <fullName evidence="10 14">Maltooligosyl trehalose trehalohydrolase</fullName>
    </alternativeName>
</protein>
<evidence type="ECO:0000313" key="20">
    <source>
        <dbReference type="EMBL" id="SFV23310.1"/>
    </source>
</evidence>
<feature type="region of interest" description="Disordered" evidence="18">
    <location>
        <begin position="1"/>
        <end position="21"/>
    </location>
</feature>
<dbReference type="Gene3D" id="3.20.20.80">
    <property type="entry name" value="Glycosidases"/>
    <property type="match status" value="1"/>
</dbReference>
<evidence type="ECO:0000256" key="16">
    <source>
        <dbReference type="PIRSR" id="PIRSR006337-2"/>
    </source>
</evidence>
<evidence type="ECO:0000256" key="5">
    <source>
        <dbReference type="ARBA" id="ARBA00015938"/>
    </source>
</evidence>
<evidence type="ECO:0000256" key="3">
    <source>
        <dbReference type="ARBA" id="ARBA00008061"/>
    </source>
</evidence>
<reference evidence="20 21" key="1">
    <citation type="submission" date="2016-10" db="EMBL/GenBank/DDBJ databases">
        <authorList>
            <person name="de Groot N.N."/>
        </authorList>
    </citation>
    <scope>NUCLEOTIDE SEQUENCE [LARGE SCALE GENOMIC DNA]</scope>
    <source>
        <strain evidence="20 21">CGMCC 1.7054</strain>
    </source>
</reference>
<evidence type="ECO:0000313" key="21">
    <source>
        <dbReference type="Proteomes" id="UP000198881"/>
    </source>
</evidence>
<evidence type="ECO:0000256" key="11">
    <source>
        <dbReference type="ARBA" id="ARBA00033284"/>
    </source>
</evidence>
<dbReference type="GO" id="GO:0005992">
    <property type="term" value="P:trehalose biosynthetic process"/>
    <property type="evidence" value="ECO:0007669"/>
    <property type="project" value="UniProtKB-UniRule"/>
</dbReference>
<dbReference type="SUPFAM" id="SSF81296">
    <property type="entry name" value="E set domains"/>
    <property type="match status" value="1"/>
</dbReference>
<evidence type="ECO:0000256" key="8">
    <source>
        <dbReference type="ARBA" id="ARBA00023277"/>
    </source>
</evidence>
<feature type="site" description="Transition state stabilizer" evidence="17">
    <location>
        <position position="431"/>
    </location>
</feature>
<dbReference type="GO" id="GO:0005737">
    <property type="term" value="C:cytoplasm"/>
    <property type="evidence" value="ECO:0007669"/>
    <property type="project" value="UniProtKB-SubCell"/>
</dbReference>
<dbReference type="SUPFAM" id="SSF51445">
    <property type="entry name" value="(Trans)glycosidases"/>
    <property type="match status" value="1"/>
</dbReference>
<dbReference type="OrthoDB" id="9800174at2"/>
<dbReference type="PANTHER" id="PTHR43651">
    <property type="entry name" value="1,4-ALPHA-GLUCAN-BRANCHING ENZYME"/>
    <property type="match status" value="1"/>
</dbReference>
<keyword evidence="8" id="KW-0119">Carbohydrate metabolism</keyword>
<evidence type="ECO:0000256" key="17">
    <source>
        <dbReference type="PIRSR" id="PIRSR006337-3"/>
    </source>
</evidence>
<evidence type="ECO:0000256" key="4">
    <source>
        <dbReference type="ARBA" id="ARBA00012268"/>
    </source>
</evidence>
<dbReference type="Pfam" id="PF00128">
    <property type="entry name" value="Alpha-amylase"/>
    <property type="match status" value="1"/>
</dbReference>
<keyword evidence="21" id="KW-1185">Reference proteome</keyword>
<proteinExistence type="inferred from homology"/>
<comment type="catalytic activity">
    <reaction evidence="12 14">
        <text>hydrolysis of (1-&gt;4)-alpha-D-glucosidic linkage in 4-alpha-D-[(1-&gt;4)-alpha-D-glucanosyl]n trehalose to yield trehalose and (1-&gt;4)-alpha-D-glucan.</text>
        <dbReference type="EC" id="3.2.1.141"/>
    </reaction>
</comment>
<dbReference type="InterPro" id="IPR014756">
    <property type="entry name" value="Ig_E-set"/>
</dbReference>
<dbReference type="CDD" id="cd02853">
    <property type="entry name" value="E_set_MTHase_like_N"/>
    <property type="match status" value="1"/>
</dbReference>
<keyword evidence="6" id="KW-0963">Cytoplasm</keyword>
<keyword evidence="7 14" id="KW-0378">Hydrolase</keyword>
<evidence type="ECO:0000256" key="12">
    <source>
        <dbReference type="ARBA" id="ARBA00034013"/>
    </source>
</evidence>
<name>A0A1I7MN14_9MICC</name>
<evidence type="ECO:0000256" key="10">
    <source>
        <dbReference type="ARBA" id="ARBA00032057"/>
    </source>
</evidence>
<dbReference type="NCBIfam" id="TIGR02402">
    <property type="entry name" value="trehalose_TreZ"/>
    <property type="match status" value="1"/>
</dbReference>
<evidence type="ECO:0000256" key="9">
    <source>
        <dbReference type="ARBA" id="ARBA00023295"/>
    </source>
</evidence>
<dbReference type="EC" id="3.2.1.141" evidence="4 13"/>
<dbReference type="PANTHER" id="PTHR43651:SF11">
    <property type="entry name" value="MALTO-OLIGOSYLTREHALOSE TREHALOHYDROLASE"/>
    <property type="match status" value="1"/>
</dbReference>
<dbReference type="AlphaFoldDB" id="A0A1I7MN14"/>
<feature type="active site" description="Proton donor" evidence="15">
    <location>
        <position position="330"/>
    </location>
</feature>
<dbReference type="Proteomes" id="UP000198881">
    <property type="component" value="Unassembled WGS sequence"/>
</dbReference>
<comment type="similarity">
    <text evidence="3 14">Belongs to the glycosyl hydrolase 13 family.</text>
</comment>
<dbReference type="SMART" id="SM00642">
    <property type="entry name" value="Aamy"/>
    <property type="match status" value="1"/>
</dbReference>
<feature type="domain" description="Glycosyl hydrolase family 13 catalytic" evidence="19">
    <location>
        <begin position="148"/>
        <end position="498"/>
    </location>
</feature>
<dbReference type="Gene3D" id="2.60.40.10">
    <property type="entry name" value="Immunoglobulins"/>
    <property type="match status" value="1"/>
</dbReference>
<dbReference type="UniPathway" id="UPA00299"/>
<evidence type="ECO:0000256" key="6">
    <source>
        <dbReference type="ARBA" id="ARBA00022490"/>
    </source>
</evidence>
<dbReference type="CDD" id="cd11325">
    <property type="entry name" value="AmyAc_GTHase"/>
    <property type="match status" value="1"/>
</dbReference>
<keyword evidence="9 14" id="KW-0326">Glycosidase</keyword>
<feature type="active site" description="Nucleophile" evidence="15">
    <location>
        <position position="293"/>
    </location>
</feature>
<feature type="binding site" evidence="16">
    <location>
        <begin position="430"/>
        <end position="435"/>
    </location>
    <ligand>
        <name>substrate</name>
    </ligand>
</feature>
<evidence type="ECO:0000256" key="13">
    <source>
        <dbReference type="NCBIfam" id="TIGR02402"/>
    </source>
</evidence>
<dbReference type="PIRSF" id="PIRSF006337">
    <property type="entry name" value="Trehalose_TreZ"/>
    <property type="match status" value="1"/>
</dbReference>
<dbReference type="InterPro" id="IPR013783">
    <property type="entry name" value="Ig-like_fold"/>
</dbReference>
<evidence type="ECO:0000256" key="15">
    <source>
        <dbReference type="PIRSR" id="PIRSR006337-1"/>
    </source>
</evidence>
<dbReference type="STRING" id="574650.SAMN04487966_106160"/>
<evidence type="ECO:0000256" key="14">
    <source>
        <dbReference type="PIRNR" id="PIRNR006337"/>
    </source>
</evidence>
<dbReference type="InterPro" id="IPR006047">
    <property type="entry name" value="GH13_cat_dom"/>
</dbReference>
<dbReference type="InterPro" id="IPR044901">
    <property type="entry name" value="Trehalose_TreZ_E-set_sf"/>
</dbReference>
<feature type="binding site" evidence="16">
    <location>
        <begin position="291"/>
        <end position="296"/>
    </location>
    <ligand>
        <name>substrate</name>
    </ligand>
</feature>
<evidence type="ECO:0000259" key="19">
    <source>
        <dbReference type="SMART" id="SM00642"/>
    </source>
</evidence>
<evidence type="ECO:0000256" key="18">
    <source>
        <dbReference type="SAM" id="MobiDB-lite"/>
    </source>
</evidence>
<evidence type="ECO:0000256" key="2">
    <source>
        <dbReference type="ARBA" id="ARBA00005199"/>
    </source>
</evidence>
<accession>A0A1I7MN14</accession>
<dbReference type="InterPro" id="IPR017853">
    <property type="entry name" value="GH"/>
</dbReference>
<evidence type="ECO:0000256" key="1">
    <source>
        <dbReference type="ARBA" id="ARBA00004496"/>
    </source>
</evidence>
<evidence type="ECO:0000256" key="7">
    <source>
        <dbReference type="ARBA" id="ARBA00022801"/>
    </source>
</evidence>
<dbReference type="InterPro" id="IPR012768">
    <property type="entry name" value="Trehalose_TreZ"/>
</dbReference>
<organism evidence="20 21">
    <name type="scientific">Micrococcus terreus</name>
    <dbReference type="NCBI Taxonomy" id="574650"/>
    <lineage>
        <taxon>Bacteria</taxon>
        <taxon>Bacillati</taxon>
        <taxon>Actinomycetota</taxon>
        <taxon>Actinomycetes</taxon>
        <taxon>Micrococcales</taxon>
        <taxon>Micrococcaceae</taxon>
        <taxon>Micrococcus</taxon>
    </lineage>
</organism>
<comment type="subcellular location">
    <subcellularLocation>
        <location evidence="1 15">Cytoplasm</location>
    </subcellularLocation>
</comment>
<feature type="region of interest" description="Disordered" evidence="18">
    <location>
        <begin position="623"/>
        <end position="647"/>
    </location>
</feature>
<feature type="binding site" evidence="16">
    <location>
        <begin position="361"/>
        <end position="365"/>
    </location>
    <ligand>
        <name>substrate</name>
    </ligand>
</feature>
<feature type="compositionally biased region" description="Basic and acidic residues" evidence="18">
    <location>
        <begin position="1"/>
        <end position="16"/>
    </location>
</feature>
<sequence>MNPVDRPDVNTADHRTNPAPTVPYAVWAPNAQDVDLLLLNETPGARHGGQDRWAGATPHAMEPAGGGWWVPSQALLDLYAPGGPQEGQNPGYGYCLDGEGPYPDPRSRWQPDTVHGPSRRVDLDAIERSERARQPWGGRPLQGAVVYELHLGTFTEAGTLDAAVERLPHLVELGITHVELLPVNTFGGDHNWGYDGVGWFAVDASYGGPEAYLRFVDACHAAGLAVLQDVVYNHLGPSGNYLPQFGPYQYAGGTDWGDALNLDGPGSDEVRRYILDNVRMWLEDYGVDGLRLDAVHALADTRAVHLLEEIAALADQLSAEQGRPLTVVAESDLNDPIMFTPRPEGGRGAAGGYGLSGQWSDDLHHALHVALTGETDGYYADFEPLSALAKVLNQGFFHDGTYSSFRNRHHGRPLADDTPAHALVVFAQNHDQIGNRAAGDRLSQSLSEGRLAAAAALLFAGPFTPMLFMGEEWAASTPWAFFTAHREPELGVAVTEGRRREFSRMGWDLEAVPDPQDHATFEAATLDWNEVGEGRHARILQLHRDLARLRAEFPELTDPDLRTTFATVDESARHVRLDRGLPARSGLDAEAAPGQSGTVVLLVALGDQPLQIPEELSGYRLLAGHHDDGPVTSHGEGGSAPRQVPAPGFVLLAR</sequence>
<dbReference type="Gene3D" id="1.10.10.760">
    <property type="entry name" value="E-set domains of sugar-utilizing enzymes"/>
    <property type="match status" value="1"/>
</dbReference>
<comment type="pathway">
    <text evidence="2 14">Glycan biosynthesis; trehalose biosynthesis.</text>
</comment>
<gene>
    <name evidence="20" type="ORF">SAMN04487966_106160</name>
</gene>